<proteinExistence type="predicted"/>
<reference evidence="2 3" key="1">
    <citation type="submission" date="2015-04" db="EMBL/GenBank/DDBJ databases">
        <title>Draft genome of the roundworm Trichinella nativa.</title>
        <authorList>
            <person name="Mitreva M."/>
        </authorList>
    </citation>
    <scope>NUCLEOTIDE SEQUENCE [LARGE SCALE GENOMIC DNA]</scope>
    <source>
        <strain evidence="2 3">ISS45</strain>
    </source>
</reference>
<evidence type="ECO:0000313" key="3">
    <source>
        <dbReference type="Proteomes" id="UP000243006"/>
    </source>
</evidence>
<protein>
    <submittedName>
        <fullName evidence="2">Uncharacterized protein</fullName>
    </submittedName>
</protein>
<evidence type="ECO:0000313" key="2">
    <source>
        <dbReference type="EMBL" id="OUC42373.1"/>
    </source>
</evidence>
<sequence>MNHENACDIGLKFCRSFRRFRFNLMKIQEKCERLSQTYSRSTDVIKISNLEKLTEEELPLDVEVSSIFTEDDFFSDFQRMPASTRNFQKSCFTCSNDATYCLRSTFGSFLENEVYGGGMKKKSKGFRNFLRGNVDIPRWPHCQRMVDNVYIPKATYSIVTVLDGVHPFDNGNGFQKIPLNEAYVKNKLFLNRMHFYQLWGFDLENLEMAGHHPEVGNQRAVENEESLQLELQKRRLRLVKYSFYSTLPPVYYLGGNLNMDYALDKVEDNIAELNLNSNDSNGRLDIKLNNEEKDEDEEQHESAGRLICNIDSLICKESSSKTGDSEFDEFIISDDGISYSADSSKMQSLFNKRTEELEKLERHYAESQALLTRSKHECSELRNLFEQTKQEQTGKISLLENELKEKEKQIRLLKDNLSTLEAHCRKTVSDCEANFLLQKEQVRLLC</sequence>
<name>A0A1Y3EB63_9BILA</name>
<organism evidence="2 3">
    <name type="scientific">Trichinella nativa</name>
    <dbReference type="NCBI Taxonomy" id="6335"/>
    <lineage>
        <taxon>Eukaryota</taxon>
        <taxon>Metazoa</taxon>
        <taxon>Ecdysozoa</taxon>
        <taxon>Nematoda</taxon>
        <taxon>Enoplea</taxon>
        <taxon>Dorylaimia</taxon>
        <taxon>Trichinellida</taxon>
        <taxon>Trichinellidae</taxon>
        <taxon>Trichinella</taxon>
    </lineage>
</organism>
<accession>A0A1Y3EB63</accession>
<comment type="caution">
    <text evidence="2">The sequence shown here is derived from an EMBL/GenBank/DDBJ whole genome shotgun (WGS) entry which is preliminary data.</text>
</comment>
<dbReference type="AlphaFoldDB" id="A0A1Y3EB63"/>
<gene>
    <name evidence="2" type="ORF">D917_00306</name>
</gene>
<evidence type="ECO:0000256" key="1">
    <source>
        <dbReference type="SAM" id="Coils"/>
    </source>
</evidence>
<dbReference type="EMBL" id="LVZM01017542">
    <property type="protein sequence ID" value="OUC42373.1"/>
    <property type="molecule type" value="Genomic_DNA"/>
</dbReference>
<keyword evidence="1" id="KW-0175">Coiled coil</keyword>
<dbReference type="Proteomes" id="UP000243006">
    <property type="component" value="Unassembled WGS sequence"/>
</dbReference>
<feature type="coiled-coil region" evidence="1">
    <location>
        <begin position="357"/>
        <end position="423"/>
    </location>
</feature>